<reference evidence="1" key="1">
    <citation type="submission" date="2019-09" db="EMBL/GenBank/DDBJ databases">
        <title>Comparative Genomics of Leptospira interrogans Reveals Genome Plasticity - A Common Adaptive Strategy for Survival in Various Hosts.</title>
        <authorList>
            <person name="Ramli S.R."/>
            <person name="Bunk B."/>
            <person name="Goris M."/>
            <person name="Bhuju S."/>
            <person name="Jarek M."/>
            <person name="Sproer C."/>
            <person name="Mustakim S."/>
            <person name="Strommenger B."/>
            <person name="Pessler F."/>
        </authorList>
    </citation>
    <scope>NUCLEOTIDE SEQUENCE</scope>
    <source>
        <strain evidence="1">782</strain>
    </source>
</reference>
<dbReference type="EMBL" id="CP043884">
    <property type="protein sequence ID" value="QOI44521.1"/>
    <property type="molecule type" value="Genomic_DNA"/>
</dbReference>
<dbReference type="Proteomes" id="UP000663124">
    <property type="component" value="Chromosome 1"/>
</dbReference>
<evidence type="ECO:0000313" key="2">
    <source>
        <dbReference type="Proteomes" id="UP000663124"/>
    </source>
</evidence>
<name>A0AAP9WEP7_LEPIR</name>
<dbReference type="AlphaFoldDB" id="A0AAP9WEP7"/>
<accession>A0AAP9WEP7</accession>
<evidence type="ECO:0000313" key="1">
    <source>
        <dbReference type="EMBL" id="QOI44521.1"/>
    </source>
</evidence>
<gene>
    <name evidence="1" type="ORF">Lepto782_11480</name>
</gene>
<sequence length="62" mass="7110">MVYTAAVRLLRSSSHIYRSSVHKNNTKPIPKFKNYENLMIKKLLENSQTSRLTISVGTPALY</sequence>
<protein>
    <submittedName>
        <fullName evidence="1">Uncharacterized protein</fullName>
    </submittedName>
</protein>
<organism evidence="1 2">
    <name type="scientific">Leptospira interrogans serovar Canicola</name>
    <dbReference type="NCBI Taxonomy" id="211880"/>
    <lineage>
        <taxon>Bacteria</taxon>
        <taxon>Pseudomonadati</taxon>
        <taxon>Spirochaetota</taxon>
        <taxon>Spirochaetia</taxon>
        <taxon>Leptospirales</taxon>
        <taxon>Leptospiraceae</taxon>
        <taxon>Leptospira</taxon>
    </lineage>
</organism>
<proteinExistence type="predicted"/>